<dbReference type="PANTHER" id="PTHR21174:SF0">
    <property type="entry name" value="HD PHOSPHOHYDROLASE FAMILY PROTEIN-RELATED"/>
    <property type="match status" value="1"/>
</dbReference>
<dbReference type="EMBL" id="CAKLPZ010000002">
    <property type="protein sequence ID" value="CAH1001310.1"/>
    <property type="molecule type" value="Genomic_DNA"/>
</dbReference>
<dbReference type="SUPFAM" id="SSF109604">
    <property type="entry name" value="HD-domain/PDEase-like"/>
    <property type="match status" value="1"/>
</dbReference>
<proteinExistence type="predicted"/>
<accession>A0ABM9B1T1</accession>
<dbReference type="InterPro" id="IPR009218">
    <property type="entry name" value="HD_phosphohydro"/>
</dbReference>
<name>A0ABM9B1T1_9BACT</name>
<comment type="caution">
    <text evidence="1">The sequence shown here is derived from an EMBL/GenBank/DDBJ whole genome shotgun (WGS) entry which is preliminary data.</text>
</comment>
<reference evidence="1" key="1">
    <citation type="submission" date="2021-12" db="EMBL/GenBank/DDBJ databases">
        <authorList>
            <person name="Rodrigo-Torres L."/>
            <person name="Arahal R. D."/>
            <person name="Lucena T."/>
        </authorList>
    </citation>
    <scope>NUCLEOTIDE SEQUENCE</scope>
    <source>
        <strain evidence="1">CECT 8419</strain>
    </source>
</reference>
<evidence type="ECO:0000313" key="2">
    <source>
        <dbReference type="Proteomes" id="UP000837803"/>
    </source>
</evidence>
<evidence type="ECO:0000313" key="1">
    <source>
        <dbReference type="EMBL" id="CAH1001310.1"/>
    </source>
</evidence>
<organism evidence="1 2">
    <name type="scientific">Neolewinella maritima</name>
    <dbReference type="NCBI Taxonomy" id="1383882"/>
    <lineage>
        <taxon>Bacteria</taxon>
        <taxon>Pseudomonadati</taxon>
        <taxon>Bacteroidota</taxon>
        <taxon>Saprospiria</taxon>
        <taxon>Saprospirales</taxon>
        <taxon>Lewinellaceae</taxon>
        <taxon>Neolewinella</taxon>
    </lineage>
</organism>
<protein>
    <recommendedName>
        <fullName evidence="3">Metal-dependent HD superfamily phosphohydrolase</fullName>
    </recommendedName>
</protein>
<keyword evidence="2" id="KW-1185">Reference proteome</keyword>
<evidence type="ECO:0008006" key="3">
    <source>
        <dbReference type="Google" id="ProtNLM"/>
    </source>
</evidence>
<gene>
    <name evidence="1" type="ORF">LEM8419_02211</name>
</gene>
<sequence length="205" mass="23271">MSIDTYVQSLQQLLPSVPISWKNIRRAYTGRAYHNLDHLDEMLLHLARHRAAVDGPLIEDEAIFAMALVYHDLVYKPTRSDNEARSAQAAQTLLQEGQLVPDRIAQCTALIMATKAHLPPAGDKDAALLIDLDLAVLARDAAGYTAYVAAIREEFWMVPGFVFRKGRSKALTAFLDREHIYHTPFGRETYEARARENLWRELRDL</sequence>
<dbReference type="PIRSF" id="PIRSF035170">
    <property type="entry name" value="HD_phosphohydro"/>
    <property type="match status" value="1"/>
</dbReference>
<dbReference type="RefSeq" id="WP_238751156.1">
    <property type="nucleotide sequence ID" value="NZ_CAKLPZ010000002.1"/>
</dbReference>
<dbReference type="PANTHER" id="PTHR21174">
    <property type="match status" value="1"/>
</dbReference>
<dbReference type="Proteomes" id="UP000837803">
    <property type="component" value="Unassembled WGS sequence"/>
</dbReference>